<keyword evidence="11 17" id="KW-1133">Transmembrane helix</keyword>
<gene>
    <name evidence="22" type="ORF">PPL_00046</name>
</gene>
<comment type="subcellular location">
    <subcellularLocation>
        <location evidence="2">Cell membrane</location>
    </subcellularLocation>
    <subcellularLocation>
        <location evidence="1 17">Membrane</location>
        <topology evidence="1 17">Multi-pass membrane protein</topology>
    </subcellularLocation>
</comment>
<evidence type="ECO:0000313" key="22">
    <source>
        <dbReference type="EMBL" id="EFA74548.1"/>
    </source>
</evidence>
<dbReference type="SFLD" id="SFLDF00027">
    <property type="entry name" value="p-type_atpase"/>
    <property type="match status" value="1"/>
</dbReference>
<dbReference type="GO" id="GO:0005886">
    <property type="term" value="C:plasma membrane"/>
    <property type="evidence" value="ECO:0007669"/>
    <property type="project" value="UniProtKB-SubCell"/>
</dbReference>
<feature type="binding site" evidence="15">
    <location>
        <position position="493"/>
    </location>
    <ligand>
        <name>ATP</name>
        <dbReference type="ChEBI" id="CHEBI:30616"/>
    </ligand>
</feature>
<evidence type="ECO:0000256" key="6">
    <source>
        <dbReference type="ARBA" id="ARBA00022723"/>
    </source>
</evidence>
<dbReference type="PANTHER" id="PTHR24092:SF150">
    <property type="entry name" value="PHOSPHOLIPID-TRANSPORTING ATPASE"/>
    <property type="match status" value="1"/>
</dbReference>
<feature type="binding site" evidence="15">
    <location>
        <position position="495"/>
    </location>
    <ligand>
        <name>ATP</name>
        <dbReference type="ChEBI" id="CHEBI:30616"/>
    </ligand>
</feature>
<feature type="binding site" evidence="15">
    <location>
        <position position="494"/>
    </location>
    <ligand>
        <name>ATP</name>
        <dbReference type="ChEBI" id="CHEBI:30616"/>
    </ligand>
</feature>
<feature type="transmembrane region" description="Helical" evidence="17">
    <location>
        <begin position="1133"/>
        <end position="1157"/>
    </location>
</feature>
<dbReference type="InterPro" id="IPR059000">
    <property type="entry name" value="ATPase_P-type_domA"/>
</dbReference>
<feature type="binding site" evidence="15">
    <location>
        <position position="705"/>
    </location>
    <ligand>
        <name>ATP</name>
        <dbReference type="ChEBI" id="CHEBI:30616"/>
    </ligand>
</feature>
<dbReference type="InterPro" id="IPR036412">
    <property type="entry name" value="HAD-like_sf"/>
</dbReference>
<dbReference type="InterPro" id="IPR018303">
    <property type="entry name" value="ATPase_P-typ_P_site"/>
</dbReference>
<feature type="transmembrane region" description="Helical" evidence="17">
    <location>
        <begin position="381"/>
        <end position="404"/>
    </location>
</feature>
<evidence type="ECO:0000259" key="21">
    <source>
        <dbReference type="Pfam" id="PF16212"/>
    </source>
</evidence>
<evidence type="ECO:0000256" key="13">
    <source>
        <dbReference type="ARBA" id="ARBA00034036"/>
    </source>
</evidence>
<keyword evidence="8 15" id="KW-0067">ATP-binding</keyword>
<dbReference type="InterPro" id="IPR023298">
    <property type="entry name" value="ATPase_P-typ_TM_dom_sf"/>
</dbReference>
<feature type="compositionally biased region" description="Low complexity" evidence="18">
    <location>
        <begin position="556"/>
        <end position="603"/>
    </location>
</feature>
<dbReference type="RefSeq" id="XP_020426682.1">
    <property type="nucleotide sequence ID" value="XM_020571093.1"/>
</dbReference>
<evidence type="ECO:0000259" key="20">
    <source>
        <dbReference type="Pfam" id="PF16209"/>
    </source>
</evidence>
<comment type="catalytic activity">
    <reaction evidence="13 17">
        <text>ATP + H2O + phospholipidSide 1 = ADP + phosphate + phospholipidSide 2.</text>
        <dbReference type="EC" id="7.6.2.1"/>
    </reaction>
</comment>
<keyword evidence="10 17" id="KW-1278">Translocase</keyword>
<dbReference type="Proteomes" id="UP000001396">
    <property type="component" value="Unassembled WGS sequence"/>
</dbReference>
<feature type="region of interest" description="Disordered" evidence="18">
    <location>
        <begin position="1"/>
        <end position="88"/>
    </location>
</feature>
<dbReference type="SFLD" id="SFLDS00003">
    <property type="entry name" value="Haloacid_Dehalogenase"/>
    <property type="match status" value="1"/>
</dbReference>
<dbReference type="FunCoup" id="D3BVP5">
    <property type="interactions" value="4"/>
</dbReference>
<evidence type="ECO:0000256" key="17">
    <source>
        <dbReference type="RuleBase" id="RU362033"/>
    </source>
</evidence>
<dbReference type="EMBL" id="ADBJ01000063">
    <property type="protein sequence ID" value="EFA74548.1"/>
    <property type="molecule type" value="Genomic_DNA"/>
</dbReference>
<feature type="binding site" evidence="15">
    <location>
        <position position="761"/>
    </location>
    <ligand>
        <name>ATP</name>
        <dbReference type="ChEBI" id="CHEBI:30616"/>
    </ligand>
</feature>
<dbReference type="InterPro" id="IPR044492">
    <property type="entry name" value="P_typ_ATPase_HD_dom"/>
</dbReference>
<dbReference type="CDD" id="cd02073">
    <property type="entry name" value="P-type_ATPase_APLT_Dnf-like"/>
    <property type="match status" value="1"/>
</dbReference>
<evidence type="ECO:0000256" key="14">
    <source>
        <dbReference type="PIRSR" id="PIRSR606539-1"/>
    </source>
</evidence>
<evidence type="ECO:0000256" key="2">
    <source>
        <dbReference type="ARBA" id="ARBA00004236"/>
    </source>
</evidence>
<feature type="binding site" evidence="15">
    <location>
        <position position="841"/>
    </location>
    <ligand>
        <name>ATP</name>
        <dbReference type="ChEBI" id="CHEBI:30616"/>
    </ligand>
</feature>
<feature type="binding site" evidence="15">
    <location>
        <position position="940"/>
    </location>
    <ligand>
        <name>ATP</name>
        <dbReference type="ChEBI" id="CHEBI:30616"/>
    </ligand>
</feature>
<dbReference type="InterPro" id="IPR008250">
    <property type="entry name" value="ATPase_P-typ_transduc_dom_A_sf"/>
</dbReference>
<evidence type="ECO:0000256" key="4">
    <source>
        <dbReference type="ARBA" id="ARBA00022475"/>
    </source>
</evidence>
<dbReference type="SUPFAM" id="SSF56784">
    <property type="entry name" value="HAD-like"/>
    <property type="match status" value="1"/>
</dbReference>
<dbReference type="SUPFAM" id="SSF81653">
    <property type="entry name" value="Calcium ATPase, transduction domain A"/>
    <property type="match status" value="1"/>
</dbReference>
<feature type="binding site" evidence="15">
    <location>
        <position position="964"/>
    </location>
    <ligand>
        <name>ATP</name>
        <dbReference type="ChEBI" id="CHEBI:30616"/>
    </ligand>
</feature>
<dbReference type="NCBIfam" id="TIGR01494">
    <property type="entry name" value="ATPase_P-type"/>
    <property type="match status" value="2"/>
</dbReference>
<dbReference type="GO" id="GO:0016887">
    <property type="term" value="F:ATP hydrolysis activity"/>
    <property type="evidence" value="ECO:0007669"/>
    <property type="project" value="InterPro"/>
</dbReference>
<dbReference type="PROSITE" id="PS00154">
    <property type="entry name" value="ATPASE_E1_E2"/>
    <property type="match status" value="1"/>
</dbReference>
<feature type="binding site" evidence="16">
    <location>
        <position position="960"/>
    </location>
    <ligand>
        <name>Mg(2+)</name>
        <dbReference type="ChEBI" id="CHEBI:18420"/>
    </ligand>
</feature>
<feature type="transmembrane region" description="Helical" evidence="17">
    <location>
        <begin position="1017"/>
        <end position="1038"/>
    </location>
</feature>
<dbReference type="InterPro" id="IPR032630">
    <property type="entry name" value="P_typ_ATPase_c"/>
</dbReference>
<protein>
    <recommendedName>
        <fullName evidence="17">Phospholipid-transporting ATPase</fullName>
        <ecNumber evidence="17">7.6.2.1</ecNumber>
    </recommendedName>
</protein>
<dbReference type="STRING" id="670386.D3BVP5"/>
<dbReference type="SUPFAM" id="SSF81665">
    <property type="entry name" value="Calcium ATPase, transmembrane domain M"/>
    <property type="match status" value="1"/>
</dbReference>
<feature type="compositionally biased region" description="Polar residues" evidence="18">
    <location>
        <begin position="1"/>
        <end position="13"/>
    </location>
</feature>
<keyword evidence="7 15" id="KW-0547">Nucleotide-binding</keyword>
<keyword evidence="23" id="KW-1185">Reference proteome</keyword>
<dbReference type="Pfam" id="PF00122">
    <property type="entry name" value="E1-E2_ATPase"/>
    <property type="match status" value="1"/>
</dbReference>
<feature type="compositionally biased region" description="Low complexity" evidence="18">
    <location>
        <begin position="76"/>
        <end position="88"/>
    </location>
</feature>
<dbReference type="OMA" id="KHTYKKT"/>
<dbReference type="InterPro" id="IPR032631">
    <property type="entry name" value="P-type_ATPase_N"/>
</dbReference>
<dbReference type="PANTHER" id="PTHR24092">
    <property type="entry name" value="PROBABLE PHOSPHOLIPID-TRANSPORTING ATPASE"/>
    <property type="match status" value="1"/>
</dbReference>
<dbReference type="EC" id="7.6.2.1" evidence="17"/>
<feature type="binding site" evidence="16">
    <location>
        <position position="964"/>
    </location>
    <ligand>
        <name>Mg(2+)</name>
        <dbReference type="ChEBI" id="CHEBI:18420"/>
    </ligand>
</feature>
<dbReference type="GO" id="GO:0140326">
    <property type="term" value="F:ATPase-coupled intramembrane lipid transporter activity"/>
    <property type="evidence" value="ECO:0007669"/>
    <property type="project" value="UniProtKB-EC"/>
</dbReference>
<evidence type="ECO:0000256" key="18">
    <source>
        <dbReference type="SAM" id="MobiDB-lite"/>
    </source>
</evidence>
<dbReference type="FunFam" id="3.40.50.1000:FF:000130">
    <property type="entry name" value="Phospholipid-transporting ATPase"/>
    <property type="match status" value="1"/>
</dbReference>
<dbReference type="Gene3D" id="3.40.50.1000">
    <property type="entry name" value="HAD superfamily/HAD-like"/>
    <property type="match status" value="1"/>
</dbReference>
<feature type="compositionally biased region" description="Low complexity" evidence="18">
    <location>
        <begin position="23"/>
        <end position="40"/>
    </location>
</feature>
<organism evidence="22 23">
    <name type="scientific">Heterostelium pallidum (strain ATCC 26659 / Pp 5 / PN500)</name>
    <name type="common">Cellular slime mold</name>
    <name type="synonym">Polysphondylium pallidum</name>
    <dbReference type="NCBI Taxonomy" id="670386"/>
    <lineage>
        <taxon>Eukaryota</taxon>
        <taxon>Amoebozoa</taxon>
        <taxon>Evosea</taxon>
        <taxon>Eumycetozoa</taxon>
        <taxon>Dictyostelia</taxon>
        <taxon>Acytosteliales</taxon>
        <taxon>Acytosteliaceae</taxon>
        <taxon>Heterostelium</taxon>
    </lineage>
</organism>
<dbReference type="Gene3D" id="2.70.150.10">
    <property type="entry name" value="Calcium-transporting ATPase, cytoplasmic transduction domain A"/>
    <property type="match status" value="1"/>
</dbReference>
<comment type="caution">
    <text evidence="22">The sequence shown here is derived from an EMBL/GenBank/DDBJ whole genome shotgun (WGS) entry which is preliminary data.</text>
</comment>
<evidence type="ECO:0000256" key="9">
    <source>
        <dbReference type="ARBA" id="ARBA00022842"/>
    </source>
</evidence>
<feature type="binding site" evidence="15">
    <location>
        <position position="728"/>
    </location>
    <ligand>
        <name>ATP</name>
        <dbReference type="ChEBI" id="CHEBI:30616"/>
    </ligand>
</feature>
<feature type="binding site" evidence="16">
    <location>
        <position position="493"/>
    </location>
    <ligand>
        <name>Mg(2+)</name>
        <dbReference type="ChEBI" id="CHEBI:18420"/>
    </ligand>
</feature>
<dbReference type="Pfam" id="PF13246">
    <property type="entry name" value="Cation_ATPase"/>
    <property type="match status" value="1"/>
</dbReference>
<dbReference type="GO" id="GO:0005524">
    <property type="term" value="F:ATP binding"/>
    <property type="evidence" value="ECO:0007669"/>
    <property type="project" value="UniProtKB-UniRule"/>
</dbReference>
<evidence type="ECO:0000256" key="16">
    <source>
        <dbReference type="PIRSR" id="PIRSR606539-3"/>
    </source>
</evidence>
<name>D3BVP5_HETP5</name>
<comment type="cofactor">
    <cofactor evidence="16">
        <name>Mg(2+)</name>
        <dbReference type="ChEBI" id="CHEBI:18420"/>
    </cofactor>
</comment>
<keyword evidence="5 17" id="KW-0812">Transmembrane</keyword>
<dbReference type="InterPro" id="IPR023299">
    <property type="entry name" value="ATPase_P-typ_cyto_dom_N"/>
</dbReference>
<feature type="transmembrane region" description="Helical" evidence="17">
    <location>
        <begin position="1164"/>
        <end position="1182"/>
    </location>
</feature>
<dbReference type="GO" id="GO:0045332">
    <property type="term" value="P:phospholipid translocation"/>
    <property type="evidence" value="ECO:0007669"/>
    <property type="project" value="TreeGrafter"/>
</dbReference>
<evidence type="ECO:0000313" key="23">
    <source>
        <dbReference type="Proteomes" id="UP000001396"/>
    </source>
</evidence>
<feature type="binding site" evidence="16">
    <location>
        <position position="495"/>
    </location>
    <ligand>
        <name>Mg(2+)</name>
        <dbReference type="ChEBI" id="CHEBI:18420"/>
    </ligand>
</feature>
<keyword evidence="12 17" id="KW-0472">Membrane</keyword>
<evidence type="ECO:0000256" key="7">
    <source>
        <dbReference type="ARBA" id="ARBA00022741"/>
    </source>
</evidence>
<dbReference type="GO" id="GO:0005802">
    <property type="term" value="C:trans-Golgi network"/>
    <property type="evidence" value="ECO:0007669"/>
    <property type="project" value="TreeGrafter"/>
</dbReference>
<dbReference type="Gene3D" id="3.40.1110.10">
    <property type="entry name" value="Calcium-transporting ATPase, cytoplasmic domain N"/>
    <property type="match status" value="1"/>
</dbReference>
<accession>D3BVP5</accession>
<evidence type="ECO:0000256" key="3">
    <source>
        <dbReference type="ARBA" id="ARBA00008109"/>
    </source>
</evidence>
<feature type="domain" description="P-type ATPase N-terminal" evidence="20">
    <location>
        <begin position="110"/>
        <end position="176"/>
    </location>
</feature>
<feature type="transmembrane region" description="Helical" evidence="17">
    <location>
        <begin position="424"/>
        <end position="446"/>
    </location>
</feature>
<dbReference type="SFLD" id="SFLDG00002">
    <property type="entry name" value="C1.7:_P-type_atpase_like"/>
    <property type="match status" value="1"/>
</dbReference>
<dbReference type="GeneID" id="31355580"/>
<feature type="binding site" evidence="15">
    <location>
        <position position="934"/>
    </location>
    <ligand>
        <name>ATP</name>
        <dbReference type="ChEBI" id="CHEBI:30616"/>
    </ligand>
</feature>
<dbReference type="FunFam" id="3.40.50.1000:FF:000001">
    <property type="entry name" value="Phospholipid-transporting ATPase IC"/>
    <property type="match status" value="1"/>
</dbReference>
<feature type="transmembrane region" description="Helical" evidence="17">
    <location>
        <begin position="173"/>
        <end position="192"/>
    </location>
</feature>
<keyword evidence="6 16" id="KW-0479">Metal-binding</keyword>
<proteinExistence type="inferred from homology"/>
<evidence type="ECO:0000256" key="5">
    <source>
        <dbReference type="ARBA" id="ARBA00022692"/>
    </source>
</evidence>
<evidence type="ECO:0000259" key="19">
    <source>
        <dbReference type="Pfam" id="PF00122"/>
    </source>
</evidence>
<sequence length="1288" mass="144975">MSSKGSTPTLESPNSSFRERRNSTSSTSSSSPFLNNSYRSHTSPLTPRGGGNMPGIQLEEISSSTSNLNPAGSTQNNNNNDNDTNNNNIYRKLKNKLFNRDNFKGHARTVYIGNEEQNKTSKFCNNVVTTSKYSIITFLPKNLIEQFSRLANFYFLIISAIQIIPGISPTGQFTTLGPLLVVLAITAIKEAYEDFRRHQQDDRVNYSRTEILVGNKFKEIYWRDLKVGDIVRVSNRQYIPADIVVLATSEPQSICYVETANLDGETNLKLKQALPETVGLIDEDTLNSSTLNENTPSLTDFQTYIECEHPNNRLYTFIGSLYSGGKGHPLSPKQVLLRGAMLRNTKWVYGSVIYTGRDTKLMRNSNDTPSKRSGVERKTNIFIFTIFIFQILLCIGCAIANTSWTAENKTAWYLMWDISASKGGALSFLTFLILYNNLIPISLYVSMEFVKVFQAMFINNDIQMYYADNDTPALARTSNLNEELGQIEYIFSDKTGTLTQNKMEFKKCSIAGLSYGNGSGELTDATIGMMMREGKNGQQQQPDEKSINNNNADLEAAAASRTSSNSSINNDSSTNSSNSSLGGVNHNNSNNNNSNCNIPNSKSTTGGGGPIPYHVELKKQLSSADPYRVQAIREFFHVLAVCHTVIPEEENGKIYYQASSPDESALVNASKLVGFDFIRRNTKSVTIVNDVGEEMEFQILNVLEFNSTRKRMSVIVRHPDGRLLLYTKGADTAIFERLAPNQQHADATITHLQEFATEGLRTLCVAYRELEPAVYEAWAADYYTASNTIVGREAALDRMAEAIERRLLLLGATAIEDRLQVVVPETISKLRSAGIKVWVLTGDKQETAINIGFACQLLTTQMELMVVNETTPENTSLELTRLWDEYNNVASSINRKNMALIVDGSTLVFILESKEMSLALLRIACLCKAVIACRVSPAQKAQIVGLVRDNIRVTTLAIGDGANDVSMIQRAHVGIGISGEEGLQAARCSDYSIAQFRFLARLLLIHGRYSYRRISKLIVYCFYKNITLYITQFWFTIFNGWSGQTFYERFTLTAYNIAWTFFSIIVFGILDKDVSEAAVMENPQLYQTGPRNYYFNLRVFWGWAVNGLFHSLLLFIFPTFIFSHGLAYESGRVIDLFSVGTVAYTCIVITVNLKLALEIRYWTWINHLTVWGSIGLYILWLLVFGKFWEIESLDVGVDLFDIVYRIGQSSLFYLSIICVPVICLWRDFTWKYLLRTNIPRSYHIVQELHQKKPKQKSQQNTNPKKLYTGYSFSQEPGQADVINKKYSQ</sequence>
<feature type="binding site" evidence="15">
    <location>
        <position position="963"/>
    </location>
    <ligand>
        <name>ATP</name>
        <dbReference type="ChEBI" id="CHEBI:30616"/>
    </ligand>
</feature>
<dbReference type="FunFam" id="2.70.150.10:FF:000021">
    <property type="entry name" value="Phospholipid-transporting ATPase"/>
    <property type="match status" value="1"/>
</dbReference>
<comment type="similarity">
    <text evidence="3 17">Belongs to the cation transport ATPase (P-type) (TC 3.A.3) family. Type IV subfamily.</text>
</comment>
<dbReference type="SUPFAM" id="SSF81660">
    <property type="entry name" value="Metal cation-transporting ATPase, ATP-binding domain N"/>
    <property type="match status" value="1"/>
</dbReference>
<feature type="transmembrane region" description="Helical" evidence="17">
    <location>
        <begin position="150"/>
        <end position="167"/>
    </location>
</feature>
<keyword evidence="4" id="KW-1003">Cell membrane</keyword>
<feature type="compositionally biased region" description="Polar residues" evidence="18">
    <location>
        <begin position="60"/>
        <end position="75"/>
    </location>
</feature>
<feature type="transmembrane region" description="Helical" evidence="17">
    <location>
        <begin position="1202"/>
        <end position="1225"/>
    </location>
</feature>
<evidence type="ECO:0000256" key="8">
    <source>
        <dbReference type="ARBA" id="ARBA00022840"/>
    </source>
</evidence>
<feature type="binding site" evidence="15">
    <location>
        <position position="843"/>
    </location>
    <ligand>
        <name>ATP</name>
        <dbReference type="ChEBI" id="CHEBI:30616"/>
    </ligand>
</feature>
<dbReference type="GO" id="GO:0000287">
    <property type="term" value="F:magnesium ion binding"/>
    <property type="evidence" value="ECO:0007669"/>
    <property type="project" value="UniProtKB-UniRule"/>
</dbReference>
<dbReference type="Pfam" id="PF16212">
    <property type="entry name" value="PhoLip_ATPase_C"/>
    <property type="match status" value="1"/>
</dbReference>
<feature type="domain" description="P-type ATPase A" evidence="19">
    <location>
        <begin position="208"/>
        <end position="271"/>
    </location>
</feature>
<feature type="active site" description="4-aspartylphosphate intermediate" evidence="14">
    <location>
        <position position="493"/>
    </location>
</feature>
<evidence type="ECO:0000256" key="1">
    <source>
        <dbReference type="ARBA" id="ARBA00004141"/>
    </source>
</evidence>
<feature type="transmembrane region" description="Helical" evidence="17">
    <location>
        <begin position="1050"/>
        <end position="1070"/>
    </location>
</feature>
<evidence type="ECO:0000256" key="11">
    <source>
        <dbReference type="ARBA" id="ARBA00022989"/>
    </source>
</evidence>
<dbReference type="Pfam" id="PF16209">
    <property type="entry name" value="PhoLip_ATPase_N"/>
    <property type="match status" value="1"/>
</dbReference>
<evidence type="ECO:0000256" key="12">
    <source>
        <dbReference type="ARBA" id="ARBA00023136"/>
    </source>
</evidence>
<dbReference type="InParanoid" id="D3BVP5"/>
<dbReference type="InterPro" id="IPR023214">
    <property type="entry name" value="HAD_sf"/>
</dbReference>
<feature type="transmembrane region" description="Helical" evidence="17">
    <location>
        <begin position="1100"/>
        <end position="1121"/>
    </location>
</feature>
<evidence type="ECO:0000256" key="10">
    <source>
        <dbReference type="ARBA" id="ARBA00022967"/>
    </source>
</evidence>
<dbReference type="NCBIfam" id="TIGR01652">
    <property type="entry name" value="ATPase-Plipid"/>
    <property type="match status" value="1"/>
</dbReference>
<feature type="binding site" evidence="15">
    <location>
        <position position="842"/>
    </location>
    <ligand>
        <name>ATP</name>
        <dbReference type="ChEBI" id="CHEBI:30616"/>
    </ligand>
</feature>
<feature type="region of interest" description="Disordered" evidence="18">
    <location>
        <begin position="556"/>
        <end position="611"/>
    </location>
</feature>
<dbReference type="PRINTS" id="PR00119">
    <property type="entry name" value="CATATPASE"/>
</dbReference>
<dbReference type="InterPro" id="IPR006539">
    <property type="entry name" value="P-type_ATPase_IV"/>
</dbReference>
<feature type="domain" description="P-type ATPase C-terminal" evidence="21">
    <location>
        <begin position="986"/>
        <end position="1239"/>
    </location>
</feature>
<evidence type="ECO:0000256" key="15">
    <source>
        <dbReference type="PIRSR" id="PIRSR606539-2"/>
    </source>
</evidence>
<feature type="region of interest" description="Disordered" evidence="18">
    <location>
        <begin position="1251"/>
        <end position="1272"/>
    </location>
</feature>
<feature type="binding site" evidence="15">
    <location>
        <position position="663"/>
    </location>
    <ligand>
        <name>ATP</name>
        <dbReference type="ChEBI" id="CHEBI:30616"/>
    </ligand>
</feature>
<dbReference type="InterPro" id="IPR001757">
    <property type="entry name" value="P_typ_ATPase"/>
</dbReference>
<keyword evidence="9 16" id="KW-0460">Magnesium</keyword>
<reference evidence="22 23" key="1">
    <citation type="journal article" date="2011" name="Genome Res.">
        <title>Phylogeny-wide analysis of social amoeba genomes highlights ancient origins for complex intercellular communication.</title>
        <authorList>
            <person name="Heidel A.J."/>
            <person name="Lawal H.M."/>
            <person name="Felder M."/>
            <person name="Schilde C."/>
            <person name="Helps N.R."/>
            <person name="Tunggal B."/>
            <person name="Rivero F."/>
            <person name="John U."/>
            <person name="Schleicher M."/>
            <person name="Eichinger L."/>
            <person name="Platzer M."/>
            <person name="Noegel A.A."/>
            <person name="Schaap P."/>
            <person name="Gloeckner G."/>
        </authorList>
    </citation>
    <scope>NUCLEOTIDE SEQUENCE [LARGE SCALE GENOMIC DNA]</scope>
    <source>
        <strain evidence="23">ATCC 26659 / Pp 5 / PN500</strain>
    </source>
</reference>